<evidence type="ECO:0000313" key="1">
    <source>
        <dbReference type="EMBL" id="KAJ7515194.1"/>
    </source>
</evidence>
<protein>
    <submittedName>
        <fullName evidence="1">Uncharacterized protein</fullName>
    </submittedName>
</protein>
<keyword evidence="2" id="KW-1185">Reference proteome</keyword>
<reference evidence="2" key="1">
    <citation type="journal article" date="2024" name="Proc. Natl. Acad. Sci. U.S.A.">
        <title>Extraordinary preservation of gene collinearity over three hundred million years revealed in homosporous lycophytes.</title>
        <authorList>
            <person name="Li C."/>
            <person name="Wickell D."/>
            <person name="Kuo L.Y."/>
            <person name="Chen X."/>
            <person name="Nie B."/>
            <person name="Liao X."/>
            <person name="Peng D."/>
            <person name="Ji J."/>
            <person name="Jenkins J."/>
            <person name="Williams M."/>
            <person name="Shu S."/>
            <person name="Plott C."/>
            <person name="Barry K."/>
            <person name="Rajasekar S."/>
            <person name="Grimwood J."/>
            <person name="Han X."/>
            <person name="Sun S."/>
            <person name="Hou Z."/>
            <person name="He W."/>
            <person name="Dai G."/>
            <person name="Sun C."/>
            <person name="Schmutz J."/>
            <person name="Leebens-Mack J.H."/>
            <person name="Li F.W."/>
            <person name="Wang L."/>
        </authorList>
    </citation>
    <scope>NUCLEOTIDE SEQUENCE [LARGE SCALE GENOMIC DNA]</scope>
    <source>
        <strain evidence="2">cv. PW_Plant_1</strain>
    </source>
</reference>
<evidence type="ECO:0000313" key="2">
    <source>
        <dbReference type="Proteomes" id="UP001162992"/>
    </source>
</evidence>
<gene>
    <name evidence="1" type="ORF">O6H91_22G004900</name>
</gene>
<accession>A0ACC2ACA2</accession>
<sequence length="198" mass="22113">MSSSTTLDESGRELMELKTLVTKTLEKRGVLARIRAELRANVFAAIEEQERDDDGSDGGFALIGKCNEKAKKLHATPTGKMLASLICEYLEWCELEHTMKVYLPECNMTRGLSRSELQEKLALKVEFENGRDAESAPLLLTLLEEFNKIGQRAGGSSTSSTIADSKPNEIPGSRFASSYGYEDMLKRLEISRRDSKRE</sequence>
<dbReference type="Proteomes" id="UP001162992">
    <property type="component" value="Chromosome 22"/>
</dbReference>
<comment type="caution">
    <text evidence="1">The sequence shown here is derived from an EMBL/GenBank/DDBJ whole genome shotgun (WGS) entry which is preliminary data.</text>
</comment>
<dbReference type="EMBL" id="CM055113">
    <property type="protein sequence ID" value="KAJ7515194.1"/>
    <property type="molecule type" value="Genomic_DNA"/>
</dbReference>
<organism evidence="1 2">
    <name type="scientific">Diphasiastrum complanatum</name>
    <name type="common">Issler's clubmoss</name>
    <name type="synonym">Lycopodium complanatum</name>
    <dbReference type="NCBI Taxonomy" id="34168"/>
    <lineage>
        <taxon>Eukaryota</taxon>
        <taxon>Viridiplantae</taxon>
        <taxon>Streptophyta</taxon>
        <taxon>Embryophyta</taxon>
        <taxon>Tracheophyta</taxon>
        <taxon>Lycopodiopsida</taxon>
        <taxon>Lycopodiales</taxon>
        <taxon>Lycopodiaceae</taxon>
        <taxon>Lycopodioideae</taxon>
        <taxon>Diphasiastrum</taxon>
    </lineage>
</organism>
<proteinExistence type="predicted"/>
<name>A0ACC2ACA2_DIPCM</name>